<accession>A0A7J8LFD2</accession>
<sequence length="30" mass="3753">MGLSSSWMFVVWLRMLYCRQRKIPNNFNQF</sequence>
<keyword evidence="2" id="KW-1185">Reference proteome</keyword>
<name>A0A7J8LFD2_9ROSI</name>
<evidence type="ECO:0000313" key="2">
    <source>
        <dbReference type="Proteomes" id="UP000593572"/>
    </source>
</evidence>
<dbReference type="Proteomes" id="UP000593572">
    <property type="component" value="Unassembled WGS sequence"/>
</dbReference>
<evidence type="ECO:0000313" key="1">
    <source>
        <dbReference type="EMBL" id="MBA0551089.1"/>
    </source>
</evidence>
<organism evidence="1 2">
    <name type="scientific">Gossypium lobatum</name>
    <dbReference type="NCBI Taxonomy" id="34289"/>
    <lineage>
        <taxon>Eukaryota</taxon>
        <taxon>Viridiplantae</taxon>
        <taxon>Streptophyta</taxon>
        <taxon>Embryophyta</taxon>
        <taxon>Tracheophyta</taxon>
        <taxon>Spermatophyta</taxon>
        <taxon>Magnoliopsida</taxon>
        <taxon>eudicotyledons</taxon>
        <taxon>Gunneridae</taxon>
        <taxon>Pentapetalae</taxon>
        <taxon>rosids</taxon>
        <taxon>malvids</taxon>
        <taxon>Malvales</taxon>
        <taxon>Malvaceae</taxon>
        <taxon>Malvoideae</taxon>
        <taxon>Gossypium</taxon>
    </lineage>
</organism>
<proteinExistence type="predicted"/>
<protein>
    <submittedName>
        <fullName evidence="1">Uncharacterized protein</fullName>
    </submittedName>
</protein>
<gene>
    <name evidence="1" type="ORF">Golob_021987</name>
</gene>
<dbReference type="AlphaFoldDB" id="A0A7J8LFD2"/>
<dbReference type="EMBL" id="JABEZX010000002">
    <property type="protein sequence ID" value="MBA0551089.1"/>
    <property type="molecule type" value="Genomic_DNA"/>
</dbReference>
<reference evidence="1 2" key="1">
    <citation type="journal article" date="2019" name="Genome Biol. Evol.">
        <title>Insights into the evolution of the New World diploid cottons (Gossypium, subgenus Houzingenia) based on genome sequencing.</title>
        <authorList>
            <person name="Grover C.E."/>
            <person name="Arick M.A. 2nd"/>
            <person name="Thrash A."/>
            <person name="Conover J.L."/>
            <person name="Sanders W.S."/>
            <person name="Peterson D.G."/>
            <person name="Frelichowski J.E."/>
            <person name="Scheffler J.A."/>
            <person name="Scheffler B.E."/>
            <person name="Wendel J.F."/>
        </authorList>
    </citation>
    <scope>NUCLEOTIDE SEQUENCE [LARGE SCALE GENOMIC DNA]</scope>
    <source>
        <strain evidence="1">157</strain>
        <tissue evidence="1">Leaf</tissue>
    </source>
</reference>
<comment type="caution">
    <text evidence="1">The sequence shown here is derived from an EMBL/GenBank/DDBJ whole genome shotgun (WGS) entry which is preliminary data.</text>
</comment>